<proteinExistence type="predicted"/>
<protein>
    <submittedName>
        <fullName evidence="1">Transcriptional regulator</fullName>
    </submittedName>
</protein>
<keyword evidence="2" id="KW-1185">Reference proteome</keyword>
<reference evidence="1 2" key="1">
    <citation type="submission" date="2018-12" db="EMBL/GenBank/DDBJ databases">
        <title>Complete Genome Sequence of Glutamicibacter creatinolyticus strain LGCM259,isolated from an abscess of a 12-year-old mare in Italy.</title>
        <authorList>
            <person name="Santos R.G."/>
            <person name="Silva A.L."/>
            <person name="Seyffert N."/>
            <person name="Castro T.L.P."/>
            <person name="Attili A.R."/>
            <person name="Rifici C."/>
            <person name="Mazzullo G."/>
            <person name="Brenig B."/>
            <person name="Venanzi F."/>
            <person name="Azevedo V."/>
        </authorList>
    </citation>
    <scope>NUCLEOTIDE SEQUENCE [LARGE SCALE GENOMIC DNA]</scope>
    <source>
        <strain evidence="1 2">LGCM 259</strain>
    </source>
</reference>
<sequence length="80" mass="8864">MSEHLAELVESGWIAHEGEYFSITERGSTSLSTLSELVDQIREQCGENLSEDQYATTVASLEQMARNLGWEPQTSPETGT</sequence>
<evidence type="ECO:0000313" key="2">
    <source>
        <dbReference type="Proteomes" id="UP000307000"/>
    </source>
</evidence>
<dbReference type="EMBL" id="CP034412">
    <property type="protein sequence ID" value="QCY45961.1"/>
    <property type="molecule type" value="Genomic_DNA"/>
</dbReference>
<dbReference type="SUPFAM" id="SSF46785">
    <property type="entry name" value="Winged helix' DNA-binding domain"/>
    <property type="match status" value="1"/>
</dbReference>
<gene>
    <name evidence="1" type="ORF">GcLGCM259_0177</name>
</gene>
<dbReference type="Proteomes" id="UP000307000">
    <property type="component" value="Chromosome"/>
</dbReference>
<organism evidence="1 2">
    <name type="scientific">Glutamicibacter creatinolyticus</name>
    <dbReference type="NCBI Taxonomy" id="162496"/>
    <lineage>
        <taxon>Bacteria</taxon>
        <taxon>Bacillati</taxon>
        <taxon>Actinomycetota</taxon>
        <taxon>Actinomycetes</taxon>
        <taxon>Micrococcales</taxon>
        <taxon>Micrococcaceae</taxon>
        <taxon>Glutamicibacter</taxon>
    </lineage>
</organism>
<dbReference type="InterPro" id="IPR036388">
    <property type="entry name" value="WH-like_DNA-bd_sf"/>
</dbReference>
<dbReference type="KEGG" id="gcr:GcLGCM259_0177"/>
<dbReference type="InterPro" id="IPR036390">
    <property type="entry name" value="WH_DNA-bd_sf"/>
</dbReference>
<dbReference type="Gene3D" id="1.10.10.10">
    <property type="entry name" value="Winged helix-like DNA-binding domain superfamily/Winged helix DNA-binding domain"/>
    <property type="match status" value="1"/>
</dbReference>
<dbReference type="AlphaFoldDB" id="A0A5B7WPE8"/>
<accession>A0A5B7WPE8</accession>
<evidence type="ECO:0000313" key="1">
    <source>
        <dbReference type="EMBL" id="QCY45961.1"/>
    </source>
</evidence>
<name>A0A5B7WPE8_9MICC</name>